<dbReference type="STRING" id="400092.PKOR_22540"/>
<dbReference type="InterPro" id="IPR001509">
    <property type="entry name" value="Epimerase_deHydtase"/>
</dbReference>
<dbReference type="InterPro" id="IPR050177">
    <property type="entry name" value="Lipid_A_modif_metabolic_enz"/>
</dbReference>
<evidence type="ECO:0000259" key="1">
    <source>
        <dbReference type="Pfam" id="PF01370"/>
    </source>
</evidence>
<dbReference type="InterPro" id="IPR036291">
    <property type="entry name" value="NAD(P)-bd_dom_sf"/>
</dbReference>
<evidence type="ECO:0000313" key="2">
    <source>
        <dbReference type="EMBL" id="AKD05926.1"/>
    </source>
</evidence>
<dbReference type="AlphaFoldDB" id="A0A0E3V057"/>
<accession>A0A0E3V057</accession>
<keyword evidence="3" id="KW-1185">Reference proteome</keyword>
<dbReference type="Gene3D" id="3.40.50.720">
    <property type="entry name" value="NAD(P)-binding Rossmann-like Domain"/>
    <property type="match status" value="1"/>
</dbReference>
<dbReference type="HOGENOM" id="CLU_049726_0_0_10"/>
<dbReference type="PATRIC" id="fig|400092.3.peg.4951"/>
<name>A0A0E3V057_9BACT</name>
<evidence type="ECO:0000313" key="3">
    <source>
        <dbReference type="Proteomes" id="UP000033109"/>
    </source>
</evidence>
<sequence length="356" mass="40245">MPIVLVTGSSGLIGSHLTAQLQDKYQVIGLDKVGDPTPSPKVENINFDITSEESIAKALERVKNAYGDRIASVIHLAAYYDFSGAPSPLYEEVTVKGTQKFLKALQKYKVDQFVFSSTNLIYKPTEPGQKIAEDCPLQPNWDYPESKVDTEEIIREERKGIPAVILRLAGVYDEQGDSIPIVHQIQRIYEKDFTSHLFSGDTSHGNVFLHLEDLIDALLKTVEKRNELPEEIYINIGEPETPSYLAIQDTIGLQLYGEEWTTLEIPKPVAKAGAWIRNQVGDPFIKPWMIDRSDEHYELDISRARDLLGWQPQHKILDTIPAMIQNLKADPVAWYKKNKLDPSSIEGKKQEQEKSD</sequence>
<dbReference type="EMBL" id="CP009621">
    <property type="protein sequence ID" value="AKD05926.1"/>
    <property type="molecule type" value="Genomic_DNA"/>
</dbReference>
<gene>
    <name evidence="2" type="ORF">PKOR_22540</name>
</gene>
<dbReference type="Proteomes" id="UP000033109">
    <property type="component" value="Chromosome"/>
</dbReference>
<dbReference type="PANTHER" id="PTHR43245">
    <property type="entry name" value="BIFUNCTIONAL POLYMYXIN RESISTANCE PROTEIN ARNA"/>
    <property type="match status" value="1"/>
</dbReference>
<protein>
    <submittedName>
        <fullName evidence="2">Nucleoside-diphosphate sugar epimerase</fullName>
    </submittedName>
</protein>
<dbReference type="KEGG" id="pko:PKOR_22540"/>
<organism evidence="2 3">
    <name type="scientific">Pontibacter korlensis</name>
    <dbReference type="NCBI Taxonomy" id="400092"/>
    <lineage>
        <taxon>Bacteria</taxon>
        <taxon>Pseudomonadati</taxon>
        <taxon>Bacteroidota</taxon>
        <taxon>Cytophagia</taxon>
        <taxon>Cytophagales</taxon>
        <taxon>Hymenobacteraceae</taxon>
        <taxon>Pontibacter</taxon>
    </lineage>
</organism>
<proteinExistence type="predicted"/>
<reference evidence="2 3" key="1">
    <citation type="journal article" date="2015" name="Sci. Rep.">
        <title>Unraveling adaptation of Pontibacter korlensis to radiation and infertility in desert through complete genome and comparative transcriptomic analysis.</title>
        <authorList>
            <person name="Dai J."/>
            <person name="Dai W."/>
            <person name="Qiu C."/>
            <person name="Yang Z."/>
            <person name="Zhang Y."/>
            <person name="Zhou M."/>
            <person name="Zhang L."/>
            <person name="Fang C."/>
            <person name="Gao Q."/>
            <person name="Yang Q."/>
            <person name="Li X."/>
            <person name="Wang Z."/>
            <person name="Wang Z."/>
            <person name="Jia Z."/>
            <person name="Chen X."/>
        </authorList>
    </citation>
    <scope>NUCLEOTIDE SEQUENCE [LARGE SCALE GENOMIC DNA]</scope>
    <source>
        <strain evidence="2 3">X14-1T</strain>
    </source>
</reference>
<dbReference type="SUPFAM" id="SSF51735">
    <property type="entry name" value="NAD(P)-binding Rossmann-fold domains"/>
    <property type="match status" value="1"/>
</dbReference>
<feature type="domain" description="NAD-dependent epimerase/dehydratase" evidence="1">
    <location>
        <begin position="4"/>
        <end position="237"/>
    </location>
</feature>
<dbReference type="Pfam" id="PF01370">
    <property type="entry name" value="Epimerase"/>
    <property type="match status" value="1"/>
</dbReference>